<evidence type="ECO:0000313" key="2">
    <source>
        <dbReference type="EMBL" id="GIH96820.1"/>
    </source>
</evidence>
<dbReference type="InterPro" id="IPR037401">
    <property type="entry name" value="SnoaL-like"/>
</dbReference>
<organism evidence="2 3">
    <name type="scientific">Planobispora siamensis</name>
    <dbReference type="NCBI Taxonomy" id="936338"/>
    <lineage>
        <taxon>Bacteria</taxon>
        <taxon>Bacillati</taxon>
        <taxon>Actinomycetota</taxon>
        <taxon>Actinomycetes</taxon>
        <taxon>Streptosporangiales</taxon>
        <taxon>Streptosporangiaceae</taxon>
        <taxon>Planobispora</taxon>
    </lineage>
</organism>
<dbReference type="Pfam" id="PF12680">
    <property type="entry name" value="SnoaL_2"/>
    <property type="match status" value="1"/>
</dbReference>
<feature type="domain" description="SnoaL-like" evidence="1">
    <location>
        <begin position="28"/>
        <end position="113"/>
    </location>
</feature>
<proteinExistence type="predicted"/>
<dbReference type="InterPro" id="IPR032710">
    <property type="entry name" value="NTF2-like_dom_sf"/>
</dbReference>
<evidence type="ECO:0000259" key="1">
    <source>
        <dbReference type="Pfam" id="PF12680"/>
    </source>
</evidence>
<protein>
    <recommendedName>
        <fullName evidence="1">SnoaL-like domain-containing protein</fullName>
    </recommendedName>
</protein>
<accession>A0A8J3SQF4</accession>
<dbReference type="Gene3D" id="3.10.450.50">
    <property type="match status" value="1"/>
</dbReference>
<dbReference type="SUPFAM" id="SSF54427">
    <property type="entry name" value="NTF2-like"/>
    <property type="match status" value="1"/>
</dbReference>
<name>A0A8J3SQF4_9ACTN</name>
<reference evidence="2 3" key="1">
    <citation type="submission" date="2021-01" db="EMBL/GenBank/DDBJ databases">
        <title>Whole genome shotgun sequence of Planobispora siamensis NBRC 107568.</title>
        <authorList>
            <person name="Komaki H."/>
            <person name="Tamura T."/>
        </authorList>
    </citation>
    <scope>NUCLEOTIDE SEQUENCE [LARGE SCALE GENOMIC DNA]</scope>
    <source>
        <strain evidence="2 3">NBRC 107568</strain>
    </source>
</reference>
<comment type="caution">
    <text evidence="2">The sequence shown here is derived from an EMBL/GenBank/DDBJ whole genome shotgun (WGS) entry which is preliminary data.</text>
</comment>
<keyword evidence="3" id="KW-1185">Reference proteome</keyword>
<dbReference type="AlphaFoldDB" id="A0A8J3SQF4"/>
<gene>
    <name evidence="2" type="ORF">Psi01_74500</name>
</gene>
<dbReference type="RefSeq" id="WP_204068846.1">
    <property type="nucleotide sequence ID" value="NZ_BOOJ01000071.1"/>
</dbReference>
<evidence type="ECO:0000313" key="3">
    <source>
        <dbReference type="Proteomes" id="UP000619788"/>
    </source>
</evidence>
<dbReference type="Proteomes" id="UP000619788">
    <property type="component" value="Unassembled WGS sequence"/>
</dbReference>
<sequence>MTDARKIAEEHLLAWCDGAPEAVTATVASFSDPDSGGPVGGAELTAYAAAVLGRFRNPRFEAGRVLGDADAAVVSWTLTADHRDTYLGIPATGGAVTVHGTDLVTVDADGAHVRRDFDRLALTGALGYGARFVPESGGTREFGVSSRTSTGRAERPGALVLTWLEVRDDAEAADVDLLSVKIVDSLRATRGFLGVSTFDIGDRKYTLSAFDRPESVRAVHANPHRRAVRRFFKSGLCTRVHTSVWRPIHARDYARCPDCAAVVATGADTSCPCGWTPGDAPTL</sequence>
<dbReference type="EMBL" id="BOOJ01000071">
    <property type="protein sequence ID" value="GIH96820.1"/>
    <property type="molecule type" value="Genomic_DNA"/>
</dbReference>